<accession>A0A1G9CL62</accession>
<name>A0A1G9CL62_9MICO</name>
<keyword evidence="1" id="KW-0732">Signal</keyword>
<dbReference type="SUPFAM" id="SSF49265">
    <property type="entry name" value="Fibronectin type III"/>
    <property type="match status" value="1"/>
</dbReference>
<dbReference type="InterPro" id="IPR013783">
    <property type="entry name" value="Ig-like_fold"/>
</dbReference>
<keyword evidence="3" id="KW-0269">Exonuclease</keyword>
<dbReference type="Gene3D" id="2.60.40.10">
    <property type="entry name" value="Immunoglobulins"/>
    <property type="match status" value="1"/>
</dbReference>
<evidence type="ECO:0000313" key="3">
    <source>
        <dbReference type="EMBL" id="SDK52443.1"/>
    </source>
</evidence>
<evidence type="ECO:0000313" key="4">
    <source>
        <dbReference type="Proteomes" id="UP000198701"/>
    </source>
</evidence>
<dbReference type="Gene3D" id="3.60.10.10">
    <property type="entry name" value="Endonuclease/exonuclease/phosphatase"/>
    <property type="match status" value="1"/>
</dbReference>
<dbReference type="SUPFAM" id="SSF56219">
    <property type="entry name" value="DNase I-like"/>
    <property type="match status" value="1"/>
</dbReference>
<dbReference type="STRING" id="386301.SAMN05216282_10795"/>
<reference evidence="3 4" key="1">
    <citation type="submission" date="2016-10" db="EMBL/GenBank/DDBJ databases">
        <authorList>
            <person name="de Groot N.N."/>
        </authorList>
    </citation>
    <scope>NUCLEOTIDE SEQUENCE [LARGE SCALE GENOMIC DNA]</scope>
    <source>
        <strain evidence="3 4">CGMCC 1.5382</strain>
    </source>
</reference>
<keyword evidence="3" id="KW-0255">Endonuclease</keyword>
<proteinExistence type="predicted"/>
<feature type="signal peptide" evidence="1">
    <location>
        <begin position="1"/>
        <end position="27"/>
    </location>
</feature>
<keyword evidence="4" id="KW-1185">Reference proteome</keyword>
<feature type="domain" description="Endonuclease/exonuclease/phosphatase" evidence="2">
    <location>
        <begin position="260"/>
        <end position="541"/>
    </location>
</feature>
<keyword evidence="3" id="KW-0540">Nuclease</keyword>
<dbReference type="InterPro" id="IPR036116">
    <property type="entry name" value="FN3_sf"/>
</dbReference>
<feature type="chain" id="PRO_5011455714" evidence="1">
    <location>
        <begin position="28"/>
        <end position="551"/>
    </location>
</feature>
<dbReference type="GO" id="GO:0004527">
    <property type="term" value="F:exonuclease activity"/>
    <property type="evidence" value="ECO:0007669"/>
    <property type="project" value="UniProtKB-KW"/>
</dbReference>
<evidence type="ECO:0000259" key="2">
    <source>
        <dbReference type="Pfam" id="PF03372"/>
    </source>
</evidence>
<dbReference type="Pfam" id="PF03372">
    <property type="entry name" value="Exo_endo_phos"/>
    <property type="match status" value="1"/>
</dbReference>
<sequence>MRRVLSLLVSCAVLAAFAGVSAAPAQAAPRAGQVKALTACAPLAKPTIKLAYGDRSITVAWSTVPGAVAYDILYSFSSNMAKPSAKRMTSGSSRMLTGLTNGSRYYAQIKAVAADPLCSSVSPIASGIPAAGNPTALTVTVVPAGKDQVRVSWTGQGRNTKVAVIAGSEGSLTKHPFQSAWYPATTSSITLTVPAALRAQLGTGSGNPIFVKVATYNSLTAGTTFPRVASVTNAYRLSLAGKYSWAAATTTTKALRVAEYNVQSVAASAKLSGRTWAQRRLKVAASIKVSGADLLAAVELTTAAAGNGKTQWEDLRDLLAQPGYGGYRIANDNVGGAGTGATKGAHLFYDPTVVSVVSSGIVSGKDVTNLYYPASWPAGLTDRYLSWAKFTMKSTGKPFFAASVHLPAGSSYATLRVREAAAIDKYLTAKAGTLPIVVMGDLNSSFAALPDGPQTTFTRAGYYDASSAVQKANPRYPTANITNQVDNKTVVGYPYTPYLYQYAAPRIDYILVKNSPGALAYRNQLVLVNGKFDPAYQGSDHNLQWADIGIK</sequence>
<dbReference type="InterPro" id="IPR005135">
    <property type="entry name" value="Endo/exonuclease/phosphatase"/>
</dbReference>
<dbReference type="GO" id="GO:0004519">
    <property type="term" value="F:endonuclease activity"/>
    <property type="evidence" value="ECO:0007669"/>
    <property type="project" value="UniProtKB-KW"/>
</dbReference>
<dbReference type="EMBL" id="FNFU01000007">
    <property type="protein sequence ID" value="SDK52443.1"/>
    <property type="molecule type" value="Genomic_DNA"/>
</dbReference>
<dbReference type="InterPro" id="IPR036691">
    <property type="entry name" value="Endo/exonu/phosph_ase_sf"/>
</dbReference>
<keyword evidence="3" id="KW-0378">Hydrolase</keyword>
<dbReference type="AlphaFoldDB" id="A0A1G9CL62"/>
<gene>
    <name evidence="3" type="ORF">SAMN05216282_10795</name>
</gene>
<organism evidence="3 4">
    <name type="scientific">Cryobacterium psychrotolerans</name>
    <dbReference type="NCBI Taxonomy" id="386301"/>
    <lineage>
        <taxon>Bacteria</taxon>
        <taxon>Bacillati</taxon>
        <taxon>Actinomycetota</taxon>
        <taxon>Actinomycetes</taxon>
        <taxon>Micrococcales</taxon>
        <taxon>Microbacteriaceae</taxon>
        <taxon>Cryobacterium</taxon>
    </lineage>
</organism>
<dbReference type="GO" id="GO:0005975">
    <property type="term" value="P:carbohydrate metabolic process"/>
    <property type="evidence" value="ECO:0007669"/>
    <property type="project" value="UniProtKB-ARBA"/>
</dbReference>
<evidence type="ECO:0000256" key="1">
    <source>
        <dbReference type="SAM" id="SignalP"/>
    </source>
</evidence>
<dbReference type="Proteomes" id="UP000198701">
    <property type="component" value="Unassembled WGS sequence"/>
</dbReference>
<protein>
    <submittedName>
        <fullName evidence="3">Metal-dependent hydrolase, endonuclease/exonuclease/phosphatase family</fullName>
    </submittedName>
</protein>